<dbReference type="EMBL" id="CP069023">
    <property type="protein sequence ID" value="QRC91523.1"/>
    <property type="molecule type" value="Genomic_DNA"/>
</dbReference>
<organism evidence="1 2">
    <name type="scientific">Phaeosphaeria nodorum (strain SN15 / ATCC MYA-4574 / FGSC 10173)</name>
    <name type="common">Glume blotch fungus</name>
    <name type="synonym">Parastagonospora nodorum</name>
    <dbReference type="NCBI Taxonomy" id="321614"/>
    <lineage>
        <taxon>Eukaryota</taxon>
        <taxon>Fungi</taxon>
        <taxon>Dikarya</taxon>
        <taxon>Ascomycota</taxon>
        <taxon>Pezizomycotina</taxon>
        <taxon>Dothideomycetes</taxon>
        <taxon>Pleosporomycetidae</taxon>
        <taxon>Pleosporales</taxon>
        <taxon>Pleosporineae</taxon>
        <taxon>Phaeosphaeriaceae</taxon>
        <taxon>Parastagonospora</taxon>
    </lineage>
</organism>
<reference evidence="2" key="1">
    <citation type="journal article" date="2021" name="BMC Genomics">
        <title>Chromosome-level genome assembly and manually-curated proteome of model necrotroph Parastagonospora nodorum Sn15 reveals a genome-wide trove of candidate effector homologs, and redundancy of virulence-related functions within an accessory chromosome.</title>
        <authorList>
            <person name="Bertazzoni S."/>
            <person name="Jones D.A.B."/>
            <person name="Phan H.T."/>
            <person name="Tan K.-C."/>
            <person name="Hane J.K."/>
        </authorList>
    </citation>
    <scope>NUCLEOTIDE SEQUENCE [LARGE SCALE GENOMIC DNA]</scope>
    <source>
        <strain evidence="2">SN15 / ATCC MYA-4574 / FGSC 10173)</strain>
    </source>
</reference>
<protein>
    <submittedName>
        <fullName evidence="1">Uncharacterized protein</fullName>
    </submittedName>
</protein>
<evidence type="ECO:0000313" key="1">
    <source>
        <dbReference type="EMBL" id="QRC91523.1"/>
    </source>
</evidence>
<dbReference type="VEuPathDB" id="FungiDB:JI435_426970"/>
<evidence type="ECO:0000313" key="2">
    <source>
        <dbReference type="Proteomes" id="UP000663193"/>
    </source>
</evidence>
<gene>
    <name evidence="1" type="ORF">JI435_426970</name>
</gene>
<accession>A0A7U2ER33</accession>
<sequence>MFDTCRQQTQAPAVLHKLIQERVHDNDLTAMRPHYRGYFIPHCELNKMLKERDQVRDAVEATATSNHGSPGRLHLIATGLSCWIEVECSAKTKLARNEGLLRP</sequence>
<name>A0A7U2ER33_PHANO</name>
<dbReference type="AlphaFoldDB" id="A0A7U2ER33"/>
<dbReference type="Proteomes" id="UP000663193">
    <property type="component" value="Chromosome 1"/>
</dbReference>
<proteinExistence type="predicted"/>
<keyword evidence="2" id="KW-1185">Reference proteome</keyword>